<evidence type="ECO:0000259" key="1">
    <source>
        <dbReference type="SMART" id="SM00418"/>
    </source>
</evidence>
<name>A0ABD5ULL3_9EURY</name>
<dbReference type="AlphaFoldDB" id="A0ABD5ULL3"/>
<dbReference type="InterPro" id="IPR036388">
    <property type="entry name" value="WH-like_DNA-bd_sf"/>
</dbReference>
<evidence type="ECO:0000313" key="2">
    <source>
        <dbReference type="EMBL" id="MFC6889410.1"/>
    </source>
</evidence>
<proteinExistence type="predicted"/>
<dbReference type="RefSeq" id="WP_379768190.1">
    <property type="nucleotide sequence ID" value="NZ_JBHSXI010000011.1"/>
</dbReference>
<dbReference type="Gene3D" id="1.10.10.10">
    <property type="entry name" value="Winged helix-like DNA-binding domain superfamily/Winged helix DNA-binding domain"/>
    <property type="match status" value="1"/>
</dbReference>
<dbReference type="Proteomes" id="UP001596333">
    <property type="component" value="Unassembled WGS sequence"/>
</dbReference>
<sequence length="97" mass="10715">MTDKWDRIGFVISSQYRVAVLERLAESPATPSGIAEDEDVEIAAVSHALSGLRERGLVELLVSEDRRKGRVYGITESGEELWTEITTQGLLDDSHDA</sequence>
<accession>A0ABD5ULL3</accession>
<comment type="caution">
    <text evidence="2">The sequence shown here is derived from an EMBL/GenBank/DDBJ whole genome shotgun (WGS) entry which is preliminary data.</text>
</comment>
<keyword evidence="3" id="KW-1185">Reference proteome</keyword>
<reference evidence="2 3" key="1">
    <citation type="journal article" date="2019" name="Int. J. Syst. Evol. Microbiol.">
        <title>The Global Catalogue of Microorganisms (GCM) 10K type strain sequencing project: providing services to taxonomists for standard genome sequencing and annotation.</title>
        <authorList>
            <consortium name="The Broad Institute Genomics Platform"/>
            <consortium name="The Broad Institute Genome Sequencing Center for Infectious Disease"/>
            <person name="Wu L."/>
            <person name="Ma J."/>
        </authorList>
    </citation>
    <scope>NUCLEOTIDE SEQUENCE [LARGE SCALE GENOMIC DNA]</scope>
    <source>
        <strain evidence="2 3">Y73</strain>
    </source>
</reference>
<feature type="domain" description="HTH arsR-type" evidence="1">
    <location>
        <begin position="7"/>
        <end position="92"/>
    </location>
</feature>
<organism evidence="2 3">
    <name type="scientific">Halorubrum trueperi</name>
    <dbReference type="NCBI Taxonomy" id="2004704"/>
    <lineage>
        <taxon>Archaea</taxon>
        <taxon>Methanobacteriati</taxon>
        <taxon>Methanobacteriota</taxon>
        <taxon>Stenosarchaea group</taxon>
        <taxon>Halobacteria</taxon>
        <taxon>Halobacteriales</taxon>
        <taxon>Haloferacaceae</taxon>
        <taxon>Halorubrum</taxon>
    </lineage>
</organism>
<dbReference type="SUPFAM" id="SSF46785">
    <property type="entry name" value="Winged helix' DNA-binding domain"/>
    <property type="match status" value="1"/>
</dbReference>
<dbReference type="CDD" id="cd00090">
    <property type="entry name" value="HTH_ARSR"/>
    <property type="match status" value="1"/>
</dbReference>
<gene>
    <name evidence="2" type="ORF">ACFQEY_10345</name>
</gene>
<dbReference type="InterPro" id="IPR057527">
    <property type="entry name" value="HVO_A0261-like_N"/>
</dbReference>
<dbReference type="Pfam" id="PF25213">
    <property type="entry name" value="HVO_A0261_N"/>
    <property type="match status" value="1"/>
</dbReference>
<dbReference type="InterPro" id="IPR011991">
    <property type="entry name" value="ArsR-like_HTH"/>
</dbReference>
<dbReference type="SMART" id="SM00418">
    <property type="entry name" value="HTH_ARSR"/>
    <property type="match status" value="1"/>
</dbReference>
<dbReference type="InterPro" id="IPR001845">
    <property type="entry name" value="HTH_ArsR_DNA-bd_dom"/>
</dbReference>
<protein>
    <submittedName>
        <fullName evidence="2">ArsR family transcriptional regulator</fullName>
    </submittedName>
</protein>
<dbReference type="InterPro" id="IPR036390">
    <property type="entry name" value="WH_DNA-bd_sf"/>
</dbReference>
<evidence type="ECO:0000313" key="3">
    <source>
        <dbReference type="Proteomes" id="UP001596333"/>
    </source>
</evidence>
<dbReference type="EMBL" id="JBHSXI010000011">
    <property type="protein sequence ID" value="MFC6889410.1"/>
    <property type="molecule type" value="Genomic_DNA"/>
</dbReference>